<dbReference type="InterPro" id="IPR050197">
    <property type="entry name" value="Aldolase_class_II_sugar_metab"/>
</dbReference>
<accession>A0A1A6C224</accession>
<dbReference type="InterPro" id="IPR001303">
    <property type="entry name" value="Aldolase_II/adducin_N"/>
</dbReference>
<dbReference type="SUPFAM" id="SSF53639">
    <property type="entry name" value="AraD/HMP-PK domain-like"/>
    <property type="match status" value="1"/>
</dbReference>
<keyword evidence="2" id="KW-0456">Lyase</keyword>
<keyword evidence="5" id="KW-1185">Reference proteome</keyword>
<name>A0A1A6C224_9GAMM</name>
<dbReference type="Proteomes" id="UP000029273">
    <property type="component" value="Unassembled WGS sequence"/>
</dbReference>
<evidence type="ECO:0000259" key="3">
    <source>
        <dbReference type="SMART" id="SM01007"/>
    </source>
</evidence>
<dbReference type="GO" id="GO:0016832">
    <property type="term" value="F:aldehyde-lyase activity"/>
    <property type="evidence" value="ECO:0007669"/>
    <property type="project" value="TreeGrafter"/>
</dbReference>
<sequence>MTDNTLNLTQELIRTANALRERGLLFRGAHANLSARQNDRLLITRGGSVANLGENDLAWLPVAAEGLQADFDANHREIVDMHTRLYRHRADIGAIIHCHPTHSTAFAVAQQAVPAVYEPMLRQGMHTDVPVVAWAPRGSSASVNGILDAFDTPDTVAVLLANHGVLVTGDTPEAALNRLTALEEAAELVLHARVLGGEKALPEAAYREVAERMQRYRKAS</sequence>
<evidence type="ECO:0000313" key="5">
    <source>
        <dbReference type="Proteomes" id="UP000029273"/>
    </source>
</evidence>
<comment type="caution">
    <text evidence="4">The sequence shown here is derived from an EMBL/GenBank/DDBJ whole genome shotgun (WGS) entry which is preliminary data.</text>
</comment>
<dbReference type="Pfam" id="PF00596">
    <property type="entry name" value="Aldolase_II"/>
    <property type="match status" value="1"/>
</dbReference>
<evidence type="ECO:0000256" key="2">
    <source>
        <dbReference type="ARBA" id="ARBA00023239"/>
    </source>
</evidence>
<dbReference type="InterPro" id="IPR036409">
    <property type="entry name" value="Aldolase_II/adducin_N_sf"/>
</dbReference>
<dbReference type="AlphaFoldDB" id="A0A1A6C224"/>
<dbReference type="PANTHER" id="PTHR22789:SF0">
    <property type="entry name" value="3-OXO-TETRONATE 4-PHOSPHATE DECARBOXYLASE-RELATED"/>
    <property type="match status" value="1"/>
</dbReference>
<organism evidence="4 5">
    <name type="scientific">Acidihalobacter prosperus</name>
    <dbReference type="NCBI Taxonomy" id="160660"/>
    <lineage>
        <taxon>Bacteria</taxon>
        <taxon>Pseudomonadati</taxon>
        <taxon>Pseudomonadota</taxon>
        <taxon>Gammaproteobacteria</taxon>
        <taxon>Chromatiales</taxon>
        <taxon>Ectothiorhodospiraceae</taxon>
        <taxon>Acidihalobacter</taxon>
    </lineage>
</organism>
<dbReference type="SMART" id="SM01007">
    <property type="entry name" value="Aldolase_II"/>
    <property type="match status" value="1"/>
</dbReference>
<dbReference type="Gene3D" id="3.40.225.10">
    <property type="entry name" value="Class II aldolase/adducin N-terminal domain"/>
    <property type="match status" value="1"/>
</dbReference>
<dbReference type="GO" id="GO:0046872">
    <property type="term" value="F:metal ion binding"/>
    <property type="evidence" value="ECO:0007669"/>
    <property type="project" value="UniProtKB-KW"/>
</dbReference>
<dbReference type="OrthoDB" id="9786287at2"/>
<dbReference type="RefSeq" id="WP_038092826.1">
    <property type="nucleotide sequence ID" value="NZ_JQSG02000006.1"/>
</dbReference>
<feature type="domain" description="Class II aldolase/adducin N-terminal" evidence="3">
    <location>
        <begin position="11"/>
        <end position="190"/>
    </location>
</feature>
<dbReference type="EMBL" id="JQSG02000006">
    <property type="protein sequence ID" value="OBS08600.1"/>
    <property type="molecule type" value="Genomic_DNA"/>
</dbReference>
<dbReference type="PANTHER" id="PTHR22789">
    <property type="entry name" value="FUCULOSE PHOSPHATE ALDOLASE"/>
    <property type="match status" value="1"/>
</dbReference>
<dbReference type="GO" id="GO:0005829">
    <property type="term" value="C:cytosol"/>
    <property type="evidence" value="ECO:0007669"/>
    <property type="project" value="TreeGrafter"/>
</dbReference>
<evidence type="ECO:0000256" key="1">
    <source>
        <dbReference type="ARBA" id="ARBA00022723"/>
    </source>
</evidence>
<gene>
    <name evidence="4" type="ORF">Thpro_022850</name>
</gene>
<keyword evidence="1" id="KW-0479">Metal-binding</keyword>
<protein>
    <submittedName>
        <fullName evidence="4">Class II aldolase</fullName>
    </submittedName>
</protein>
<proteinExistence type="predicted"/>
<evidence type="ECO:0000313" key="4">
    <source>
        <dbReference type="EMBL" id="OBS08600.1"/>
    </source>
</evidence>
<dbReference type="GO" id="GO:0019323">
    <property type="term" value="P:pentose catabolic process"/>
    <property type="evidence" value="ECO:0007669"/>
    <property type="project" value="TreeGrafter"/>
</dbReference>
<reference evidence="4 5" key="1">
    <citation type="journal article" date="2014" name="Genome Announc.">
        <title>Draft Genome Sequence of the Iron-Oxidizing, Acidophilic, and Halotolerant 'Thiobacillus prosperus' Type Strain DSM 5130.</title>
        <authorList>
            <person name="Ossandon F.J."/>
            <person name="Cardenas J.P."/>
            <person name="Corbett M."/>
            <person name="Quatrini R."/>
            <person name="Holmes D.S."/>
            <person name="Watkin E."/>
        </authorList>
    </citation>
    <scope>NUCLEOTIDE SEQUENCE [LARGE SCALE GENOMIC DNA]</scope>
    <source>
        <strain evidence="4 5">DSM 5130</strain>
    </source>
</reference>